<dbReference type="InterPro" id="IPR001878">
    <property type="entry name" value="Znf_CCHC"/>
</dbReference>
<feature type="coiled-coil region" evidence="2">
    <location>
        <begin position="13"/>
        <end position="40"/>
    </location>
</feature>
<reference evidence="5" key="2">
    <citation type="submission" date="2017-10" db="EMBL/GenBank/DDBJ databases">
        <title>Ladona fulva Genome sequencing and assembly.</title>
        <authorList>
            <person name="Murali S."/>
            <person name="Richards S."/>
            <person name="Bandaranaike D."/>
            <person name="Bellair M."/>
            <person name="Blankenburg K."/>
            <person name="Chao H."/>
            <person name="Dinh H."/>
            <person name="Doddapaneni H."/>
            <person name="Dugan-Rocha S."/>
            <person name="Elkadiri S."/>
            <person name="Gnanaolivu R."/>
            <person name="Hernandez B."/>
            <person name="Skinner E."/>
            <person name="Javaid M."/>
            <person name="Lee S."/>
            <person name="Li M."/>
            <person name="Ming W."/>
            <person name="Munidasa M."/>
            <person name="Muniz J."/>
            <person name="Nguyen L."/>
            <person name="Hughes D."/>
            <person name="Osuji N."/>
            <person name="Pu L.-L."/>
            <person name="Puazo M."/>
            <person name="Qu C."/>
            <person name="Quiroz J."/>
            <person name="Raj R."/>
            <person name="Weissenberger G."/>
            <person name="Xin Y."/>
            <person name="Zou X."/>
            <person name="Han Y."/>
            <person name="Worley K."/>
            <person name="Muzny D."/>
            <person name="Gibbs R."/>
        </authorList>
    </citation>
    <scope>NUCLEOTIDE SEQUENCE</scope>
    <source>
        <strain evidence="5">Sampled in the wild</strain>
    </source>
</reference>
<keyword evidence="1" id="KW-0479">Metal-binding</keyword>
<name>A0A8K0JW62_LADFU</name>
<keyword evidence="1" id="KW-0863">Zinc-finger</keyword>
<proteinExistence type="predicted"/>
<dbReference type="Pfam" id="PF00098">
    <property type="entry name" value="zf-CCHC"/>
    <property type="match status" value="1"/>
</dbReference>
<dbReference type="PANTHER" id="PTHR45823:SF1">
    <property type="entry name" value="T-SNARE COILED-COIL HOMOLOGY DOMAIN-CONTAINING PROTEIN"/>
    <property type="match status" value="1"/>
</dbReference>
<evidence type="ECO:0000313" key="6">
    <source>
        <dbReference type="Proteomes" id="UP000792457"/>
    </source>
</evidence>
<accession>A0A8K0JW62</accession>
<dbReference type="GO" id="GO:0003676">
    <property type="term" value="F:nucleic acid binding"/>
    <property type="evidence" value="ECO:0007669"/>
    <property type="project" value="InterPro"/>
</dbReference>
<dbReference type="InterPro" id="IPR036875">
    <property type="entry name" value="Znf_CCHC_sf"/>
</dbReference>
<keyword evidence="6" id="KW-1185">Reference proteome</keyword>
<dbReference type="Proteomes" id="UP000792457">
    <property type="component" value="Unassembled WGS sequence"/>
</dbReference>
<dbReference type="AlphaFoldDB" id="A0A8K0JW62"/>
<evidence type="ECO:0000313" key="5">
    <source>
        <dbReference type="EMBL" id="KAG8223466.1"/>
    </source>
</evidence>
<evidence type="ECO:0000256" key="1">
    <source>
        <dbReference type="PROSITE-ProRule" id="PRU00047"/>
    </source>
</evidence>
<organism evidence="5 6">
    <name type="scientific">Ladona fulva</name>
    <name type="common">Scarce chaser dragonfly</name>
    <name type="synonym">Libellula fulva</name>
    <dbReference type="NCBI Taxonomy" id="123851"/>
    <lineage>
        <taxon>Eukaryota</taxon>
        <taxon>Metazoa</taxon>
        <taxon>Ecdysozoa</taxon>
        <taxon>Arthropoda</taxon>
        <taxon>Hexapoda</taxon>
        <taxon>Insecta</taxon>
        <taxon>Pterygota</taxon>
        <taxon>Palaeoptera</taxon>
        <taxon>Odonata</taxon>
        <taxon>Epiprocta</taxon>
        <taxon>Anisoptera</taxon>
        <taxon>Libelluloidea</taxon>
        <taxon>Libellulidae</taxon>
        <taxon>Ladona</taxon>
    </lineage>
</organism>
<dbReference type="EMBL" id="KZ308161">
    <property type="protein sequence ID" value="KAG8223466.1"/>
    <property type="molecule type" value="Genomic_DNA"/>
</dbReference>
<gene>
    <name evidence="5" type="ORF">J437_LFUL001960</name>
</gene>
<feature type="domain" description="CCHC-type" evidence="4">
    <location>
        <begin position="134"/>
        <end position="149"/>
    </location>
</feature>
<keyword evidence="2" id="KW-0175">Coiled coil</keyword>
<feature type="region of interest" description="Disordered" evidence="3">
    <location>
        <begin position="154"/>
        <end position="176"/>
    </location>
</feature>
<keyword evidence="1" id="KW-0862">Zinc</keyword>
<comment type="caution">
    <text evidence="5">The sequence shown here is derived from an EMBL/GenBank/DDBJ whole genome shotgun (WGS) entry which is preliminary data.</text>
</comment>
<evidence type="ECO:0000256" key="3">
    <source>
        <dbReference type="SAM" id="MobiDB-lite"/>
    </source>
</evidence>
<dbReference type="PANTHER" id="PTHR45823">
    <property type="entry name" value="T-SNARE COILED-COIL HOMOLOGY DOMAIN-CONTAINING PROTEIN"/>
    <property type="match status" value="1"/>
</dbReference>
<dbReference type="OrthoDB" id="6759762at2759"/>
<sequence>MRFGQTHLEQVYQSQMTNRRQKSSETLQELEADVARLVRLAYPSAPESMMEFLAVQTFVGVLRDGELQRSLRLARPKSLIDALAIALEHEAAMKASRSHARARVLTEEIDNDKLVEKVLKQVMEVLSKKKWEVRCWNCGELGHVKSACKWPKATVPAKKRRQPTGSRGIGGEDARNPFQQSARAVTTHQSVPGYHQKGFKDGHLRSCLGHRDARQQRKSVQKYAASPFSSQYTPLAETKTEGQRVNNETYCGFRRMDTSFIATGEGKGPGR</sequence>
<dbReference type="SUPFAM" id="SSF57756">
    <property type="entry name" value="Retrovirus zinc finger-like domains"/>
    <property type="match status" value="1"/>
</dbReference>
<evidence type="ECO:0000259" key="4">
    <source>
        <dbReference type="PROSITE" id="PS50158"/>
    </source>
</evidence>
<dbReference type="GO" id="GO:0008270">
    <property type="term" value="F:zinc ion binding"/>
    <property type="evidence" value="ECO:0007669"/>
    <property type="project" value="UniProtKB-KW"/>
</dbReference>
<reference evidence="5" key="1">
    <citation type="submission" date="2013-04" db="EMBL/GenBank/DDBJ databases">
        <authorList>
            <person name="Qu J."/>
            <person name="Murali S.C."/>
            <person name="Bandaranaike D."/>
            <person name="Bellair M."/>
            <person name="Blankenburg K."/>
            <person name="Chao H."/>
            <person name="Dinh H."/>
            <person name="Doddapaneni H."/>
            <person name="Downs B."/>
            <person name="Dugan-Rocha S."/>
            <person name="Elkadiri S."/>
            <person name="Gnanaolivu R.D."/>
            <person name="Hernandez B."/>
            <person name="Javaid M."/>
            <person name="Jayaseelan J.C."/>
            <person name="Lee S."/>
            <person name="Li M."/>
            <person name="Ming W."/>
            <person name="Munidasa M."/>
            <person name="Muniz J."/>
            <person name="Nguyen L."/>
            <person name="Ongeri F."/>
            <person name="Osuji N."/>
            <person name="Pu L.-L."/>
            <person name="Puazo M."/>
            <person name="Qu C."/>
            <person name="Quiroz J."/>
            <person name="Raj R."/>
            <person name="Weissenberger G."/>
            <person name="Xin Y."/>
            <person name="Zou X."/>
            <person name="Han Y."/>
            <person name="Richards S."/>
            <person name="Worley K."/>
            <person name="Muzny D."/>
            <person name="Gibbs R."/>
        </authorList>
    </citation>
    <scope>NUCLEOTIDE SEQUENCE</scope>
    <source>
        <strain evidence="5">Sampled in the wild</strain>
    </source>
</reference>
<protein>
    <recommendedName>
        <fullName evidence="4">CCHC-type domain-containing protein</fullName>
    </recommendedName>
</protein>
<dbReference type="PROSITE" id="PS50158">
    <property type="entry name" value="ZF_CCHC"/>
    <property type="match status" value="1"/>
</dbReference>
<evidence type="ECO:0000256" key="2">
    <source>
        <dbReference type="SAM" id="Coils"/>
    </source>
</evidence>